<name>A4V785_PSEFS</name>
<evidence type="ECO:0000313" key="3">
    <source>
        <dbReference type="EMBL" id="CAM96396.1"/>
    </source>
</evidence>
<feature type="transmembrane region" description="Helical" evidence="1">
    <location>
        <begin position="231"/>
        <end position="255"/>
    </location>
</feature>
<gene>
    <name evidence="3" type="ordered locus">pQBR0364</name>
</gene>
<dbReference type="InterPro" id="IPR012340">
    <property type="entry name" value="NA-bd_OB-fold"/>
</dbReference>
<feature type="domain" description="CSD" evidence="2">
    <location>
        <begin position="24"/>
        <end position="86"/>
    </location>
</feature>
<keyword evidence="1" id="KW-1133">Transmembrane helix</keyword>
<dbReference type="SUPFAM" id="SSF50249">
    <property type="entry name" value="Nucleic acid-binding proteins"/>
    <property type="match status" value="1"/>
</dbReference>
<keyword evidence="1" id="KW-0472">Membrane</keyword>
<dbReference type="Gene3D" id="2.40.50.140">
    <property type="entry name" value="Nucleic acid-binding proteins"/>
    <property type="match status" value="1"/>
</dbReference>
<dbReference type="GO" id="GO:0003676">
    <property type="term" value="F:nucleic acid binding"/>
    <property type="evidence" value="ECO:0007669"/>
    <property type="project" value="InterPro"/>
</dbReference>
<evidence type="ECO:0000259" key="2">
    <source>
        <dbReference type="PROSITE" id="PS51857"/>
    </source>
</evidence>
<dbReference type="PROSITE" id="PS51857">
    <property type="entry name" value="CSD_2"/>
    <property type="match status" value="1"/>
</dbReference>
<protein>
    <submittedName>
        <fullName evidence="3">Cold shock domain transmembrane protein</fullName>
    </submittedName>
</protein>
<reference evidence="3 4" key="1">
    <citation type="journal article" date="2007" name="ISME J.">
        <title>Sequence-based analysis of pQBR103; a representative of a unique, transfer-proficient mega plasmid resident in the microbial community of sugar beet.</title>
        <authorList>
            <person name="Tett A."/>
            <person name="Spiers A.J."/>
            <person name="Crossman L.C."/>
            <person name="Ager D."/>
            <person name="Ciric L."/>
            <person name="Dow J.M."/>
            <person name="Fry J.C."/>
            <person name="Harris D."/>
            <person name="Lilley A."/>
            <person name="Oliver A."/>
            <person name="Parkhill J."/>
            <person name="Quail M.A."/>
            <person name="Rainey P.B."/>
            <person name="Saunders N.J."/>
            <person name="Seeger K."/>
            <person name="Snyder L.A.S."/>
            <person name="Squares R."/>
            <person name="Thomas C.M."/>
            <person name="Turner S.L."/>
            <person name="Zhang X.-X."/>
            <person name="Field D."/>
            <person name="Bailey M.J."/>
        </authorList>
    </citation>
    <scope>NUCLEOTIDE SEQUENCE [LARGE SCALE GENOMIC DNA]</scope>
    <source>
        <strain evidence="3 4">SBW25</strain>
    </source>
</reference>
<dbReference type="SMART" id="SM00357">
    <property type="entry name" value="CSP"/>
    <property type="match status" value="1"/>
</dbReference>
<dbReference type="Pfam" id="PF00313">
    <property type="entry name" value="CSD"/>
    <property type="match status" value="1"/>
</dbReference>
<accession>A4V785</accession>
<dbReference type="InterPro" id="IPR011129">
    <property type="entry name" value="CSD"/>
</dbReference>
<evidence type="ECO:0000313" key="4">
    <source>
        <dbReference type="Proteomes" id="UP000002332"/>
    </source>
</evidence>
<dbReference type="Proteomes" id="UP000002332">
    <property type="component" value="Plasmid pQBR103"/>
</dbReference>
<proteinExistence type="predicted"/>
<dbReference type="AlphaFoldDB" id="A4V785"/>
<organism evidence="3 4">
    <name type="scientific">Pseudomonas fluorescens (strain SBW25)</name>
    <dbReference type="NCBI Taxonomy" id="216595"/>
    <lineage>
        <taxon>Bacteria</taxon>
        <taxon>Pseudomonadati</taxon>
        <taxon>Pseudomonadota</taxon>
        <taxon>Gammaproteobacteria</taxon>
        <taxon>Pseudomonadales</taxon>
        <taxon>Pseudomonadaceae</taxon>
        <taxon>Pseudomonas</taxon>
    </lineage>
</organism>
<dbReference type="InterPro" id="IPR002059">
    <property type="entry name" value="CSP_DNA-bd"/>
</dbReference>
<geneLocation type="plasmid" evidence="3 4">
    <name>pQBR103</name>
</geneLocation>
<dbReference type="GO" id="GO:0005829">
    <property type="term" value="C:cytosol"/>
    <property type="evidence" value="ECO:0007669"/>
    <property type="project" value="UniProtKB-ARBA"/>
</dbReference>
<keyword evidence="3" id="KW-0614">Plasmid</keyword>
<dbReference type="EMBL" id="AM235768">
    <property type="protein sequence ID" value="CAM96396.1"/>
    <property type="molecule type" value="Genomic_DNA"/>
</dbReference>
<evidence type="ECO:0000256" key="1">
    <source>
        <dbReference type="SAM" id="Phobius"/>
    </source>
</evidence>
<sequence length="282" mass="31150">MPVESPTSDFKDVFVDQENIAAGSIEGEVISFVASKGYGFISGDDGERYFVHQKDVKGGEPLTSGQRVTFVPTPSPKGSKARHVLPGIGPTLIYTNPDNFVWSKSGAPKGMEVMMTTGDGWAQSNDPNQARGMLVAQAQENGANAVIFASLEKYTDSAACSNYRFTMHRFTGQYAIVKVVSLSSDPAAIMESQAQMQDLHDWWQSRTVPRSETWELSANETRLIEPAKVKFILGLIWSWSLTLLKILGLSCLFFYRQGVKFIKGRLAADRIEDKKRPDDPGE</sequence>
<keyword evidence="1 3" id="KW-0812">Transmembrane</keyword>